<accession>A0A8H9HBN5</accession>
<proteinExistence type="predicted"/>
<feature type="compositionally biased region" description="Polar residues" evidence="1">
    <location>
        <begin position="25"/>
        <end position="47"/>
    </location>
</feature>
<evidence type="ECO:0000256" key="1">
    <source>
        <dbReference type="SAM" id="MobiDB-lite"/>
    </source>
</evidence>
<keyword evidence="3" id="KW-1185">Reference proteome</keyword>
<feature type="region of interest" description="Disordered" evidence="1">
    <location>
        <begin position="1"/>
        <end position="47"/>
    </location>
</feature>
<reference evidence="2" key="1">
    <citation type="journal article" date="2014" name="Int. J. Syst. Evol. Microbiol.">
        <title>Complete genome sequence of Corynebacterium casei LMG S-19264T (=DSM 44701T), isolated from a smear-ripened cheese.</title>
        <authorList>
            <consortium name="US DOE Joint Genome Institute (JGI-PGF)"/>
            <person name="Walter F."/>
            <person name="Albersmeier A."/>
            <person name="Kalinowski J."/>
            <person name="Ruckert C."/>
        </authorList>
    </citation>
    <scope>NUCLEOTIDE SEQUENCE</scope>
    <source>
        <strain evidence="2">CGMCC 4.7372</strain>
    </source>
</reference>
<name>A0A8H9HBN5_9ACTO</name>
<sequence>MRPHPAIAMHTPIERESARQPAAGKQTTNHPQPTTTDIRQNPTKPGA</sequence>
<protein>
    <submittedName>
        <fullName evidence="2">Uncharacterized protein</fullName>
    </submittedName>
</protein>
<dbReference type="AlphaFoldDB" id="A0A8H9HBN5"/>
<reference evidence="2" key="2">
    <citation type="submission" date="2020-09" db="EMBL/GenBank/DDBJ databases">
        <authorList>
            <person name="Sun Q."/>
            <person name="Zhou Y."/>
        </authorList>
    </citation>
    <scope>NUCLEOTIDE SEQUENCE</scope>
    <source>
        <strain evidence="2">CGMCC 4.7372</strain>
    </source>
</reference>
<comment type="caution">
    <text evidence="2">The sequence shown here is derived from an EMBL/GenBank/DDBJ whole genome shotgun (WGS) entry which is preliminary data.</text>
</comment>
<gene>
    <name evidence="2" type="ORF">GCM10011612_14160</name>
</gene>
<evidence type="ECO:0000313" key="3">
    <source>
        <dbReference type="Proteomes" id="UP000614239"/>
    </source>
</evidence>
<dbReference type="Proteomes" id="UP000614239">
    <property type="component" value="Unassembled WGS sequence"/>
</dbReference>
<organism evidence="2 3">
    <name type="scientific">Actinomyces gaoshouyii</name>
    <dbReference type="NCBI Taxonomy" id="1960083"/>
    <lineage>
        <taxon>Bacteria</taxon>
        <taxon>Bacillati</taxon>
        <taxon>Actinomycetota</taxon>
        <taxon>Actinomycetes</taxon>
        <taxon>Actinomycetales</taxon>
        <taxon>Actinomycetaceae</taxon>
        <taxon>Actinomyces</taxon>
    </lineage>
</organism>
<dbReference type="EMBL" id="BMNJ01000004">
    <property type="protein sequence ID" value="GGO98685.1"/>
    <property type="molecule type" value="Genomic_DNA"/>
</dbReference>
<evidence type="ECO:0000313" key="2">
    <source>
        <dbReference type="EMBL" id="GGO98685.1"/>
    </source>
</evidence>